<dbReference type="EMBL" id="JAMKFB020000002">
    <property type="protein sequence ID" value="KAL0199795.1"/>
    <property type="molecule type" value="Genomic_DNA"/>
</dbReference>
<sequence>MFVSHPCGLFSWFLPLLPVCCLLLRLHCHRGPPAPPGSLVPLAPPWSVVIPPSPQGSTPPAAPRCSVPPAPLGSSLPPAPPQSSVAPALLRTSGALGSALALRILGVAQDHRLSASGSTSTCFAAVALPPPWLLPPSAPPWATIMAAAWVSPGSSCSESILSPPWLLPPFDPPWTLLPPPWLLPPSEPPWTLFVVLLPGVHPPPEPPPTLTFCYHPTSPPLFLFFLRHEVVPA</sequence>
<keyword evidence="3" id="KW-1185">Reference proteome</keyword>
<reference evidence="2 3" key="1">
    <citation type="submission" date="2024-05" db="EMBL/GenBank/DDBJ databases">
        <title>Genome sequencing and assembly of Indian major carp, Cirrhinus mrigala (Hamilton, 1822).</title>
        <authorList>
            <person name="Mohindra V."/>
            <person name="Chowdhury L.M."/>
            <person name="Lal K."/>
            <person name="Jena J.K."/>
        </authorList>
    </citation>
    <scope>NUCLEOTIDE SEQUENCE [LARGE SCALE GENOMIC DNA]</scope>
    <source>
        <strain evidence="2">CM1030</strain>
        <tissue evidence="2">Blood</tissue>
    </source>
</reference>
<accession>A0ABD0RNU7</accession>
<protein>
    <submittedName>
        <fullName evidence="2">Uncharacterized protein</fullName>
    </submittedName>
</protein>
<evidence type="ECO:0000256" key="1">
    <source>
        <dbReference type="SAM" id="SignalP"/>
    </source>
</evidence>
<dbReference type="AlphaFoldDB" id="A0ABD0RNU7"/>
<feature type="signal peptide" evidence="1">
    <location>
        <begin position="1"/>
        <end position="21"/>
    </location>
</feature>
<organism evidence="2 3">
    <name type="scientific">Cirrhinus mrigala</name>
    <name type="common">Mrigala</name>
    <dbReference type="NCBI Taxonomy" id="683832"/>
    <lineage>
        <taxon>Eukaryota</taxon>
        <taxon>Metazoa</taxon>
        <taxon>Chordata</taxon>
        <taxon>Craniata</taxon>
        <taxon>Vertebrata</taxon>
        <taxon>Euteleostomi</taxon>
        <taxon>Actinopterygii</taxon>
        <taxon>Neopterygii</taxon>
        <taxon>Teleostei</taxon>
        <taxon>Ostariophysi</taxon>
        <taxon>Cypriniformes</taxon>
        <taxon>Cyprinidae</taxon>
        <taxon>Labeoninae</taxon>
        <taxon>Labeonini</taxon>
        <taxon>Cirrhinus</taxon>
    </lineage>
</organism>
<feature type="chain" id="PRO_5044853228" evidence="1">
    <location>
        <begin position="22"/>
        <end position="233"/>
    </location>
</feature>
<dbReference type="Proteomes" id="UP001529510">
    <property type="component" value="Unassembled WGS sequence"/>
</dbReference>
<proteinExistence type="predicted"/>
<evidence type="ECO:0000313" key="3">
    <source>
        <dbReference type="Proteomes" id="UP001529510"/>
    </source>
</evidence>
<keyword evidence="1" id="KW-0732">Signal</keyword>
<evidence type="ECO:0000313" key="2">
    <source>
        <dbReference type="EMBL" id="KAL0199795.1"/>
    </source>
</evidence>
<name>A0ABD0RNU7_CIRMR</name>
<gene>
    <name evidence="2" type="ORF">M9458_002982</name>
</gene>
<comment type="caution">
    <text evidence="2">The sequence shown here is derived from an EMBL/GenBank/DDBJ whole genome shotgun (WGS) entry which is preliminary data.</text>
</comment>